<gene>
    <name evidence="8" type="ORF">ROZALSC1DRAFT_14900</name>
</gene>
<dbReference type="InterPro" id="IPR051956">
    <property type="entry name" value="eIF2B_epsilon"/>
</dbReference>
<dbReference type="GO" id="GO:0005851">
    <property type="term" value="C:eukaryotic translation initiation factor 2B complex"/>
    <property type="evidence" value="ECO:0007669"/>
    <property type="project" value="TreeGrafter"/>
</dbReference>
<dbReference type="Pfam" id="PF02020">
    <property type="entry name" value="W2"/>
    <property type="match status" value="1"/>
</dbReference>
<evidence type="ECO:0000256" key="2">
    <source>
        <dbReference type="ARBA" id="ARBA00007878"/>
    </source>
</evidence>
<name>A0A4P9YH64_ROZAC</name>
<dbReference type="PANTHER" id="PTHR45887">
    <property type="entry name" value="TRANSLATION INITIATION FACTOR EIF-2B SUBUNIT EPSILON"/>
    <property type="match status" value="1"/>
</dbReference>
<keyword evidence="3" id="KW-0963">Cytoplasm</keyword>
<evidence type="ECO:0000256" key="4">
    <source>
        <dbReference type="ARBA" id="ARBA00044144"/>
    </source>
</evidence>
<evidence type="ECO:0000313" key="8">
    <source>
        <dbReference type="EMBL" id="RKP18665.1"/>
    </source>
</evidence>
<dbReference type="GO" id="GO:0005829">
    <property type="term" value="C:cytosol"/>
    <property type="evidence" value="ECO:0007669"/>
    <property type="project" value="UniProtKB-SubCell"/>
</dbReference>
<organism evidence="8 9">
    <name type="scientific">Rozella allomycis (strain CSF55)</name>
    <dbReference type="NCBI Taxonomy" id="988480"/>
    <lineage>
        <taxon>Eukaryota</taxon>
        <taxon>Fungi</taxon>
        <taxon>Fungi incertae sedis</taxon>
        <taxon>Cryptomycota</taxon>
        <taxon>Cryptomycota incertae sedis</taxon>
        <taxon>Rozella</taxon>
    </lineage>
</organism>
<dbReference type="Pfam" id="PF00483">
    <property type="entry name" value="NTP_transferase"/>
    <property type="match status" value="1"/>
</dbReference>
<sequence length="702" mass="79264">MAPKKGNKEAAQVADNNEIRQAVVIADTFDTMFMPLTLHRPRCLMPLCNVPIIEYTLEALSSAGIQEIFIYCRSHIEMIKSYLQSSKWSQQNAIKIDILISNRLRSVGDALRDLDSRGLIIADKNPFLLVHGDLVTNLQLGKIFDEESAKMKKDPNCIMTMITIPALSTHPLRSFNDSAVFGYDSKSNHLIFYEPIKMNTKRITFNGESLAKHPSCRVRFDLLDCQIDICSNEVLALLTENFDYGDIRKDFVRGVLHSEILGHSIAIHIAEEGYATRVRSSRLYDSISRDLIQRWAFPVVPDLNLFGKTSYSFKRPFVYLENDIFLARTSVVQRGSMIGSGTRLGEETVIKESVLGRNCMIDRNCSLNSSYLLENIQVGKFCSIESSIIGSNVIIKDNVTISRGCLIGDNVILGAGVTLAPFTKISSIPIKDLNEEFVSMKITDQYSYFDENSFDQEIVGLDGKGFSWEKDSSIKEDSEAGSIEDEEVNFNSIGFESTKKVEESDSETEDEFYDDDDDFEEDVIKSFKNKIQDLIKIAIENGHDPQHVAVELQACKLATDAKQNQLLTSFYDCLDAIIFTLVQLIDVNPQPSALSSSVKSIFSKWAPLIIRFTASASDSHSLIDIIMKHFNDRKLIKSFWIAIYTLYENDALNENIVLEWYNDDKWSHVDASAVAARNELSKFVDWLENASEEESEDDDDDE</sequence>
<evidence type="ECO:0000256" key="3">
    <source>
        <dbReference type="ARBA" id="ARBA00022490"/>
    </source>
</evidence>
<dbReference type="GO" id="GO:0003743">
    <property type="term" value="F:translation initiation factor activity"/>
    <property type="evidence" value="ECO:0007669"/>
    <property type="project" value="TreeGrafter"/>
</dbReference>
<dbReference type="Gene3D" id="2.160.10.10">
    <property type="entry name" value="Hexapeptide repeat proteins"/>
    <property type="match status" value="1"/>
</dbReference>
<dbReference type="PANTHER" id="PTHR45887:SF1">
    <property type="entry name" value="TRANSLATION INITIATION FACTOR EIF-2B SUBUNIT EPSILON"/>
    <property type="match status" value="1"/>
</dbReference>
<dbReference type="Pfam" id="PF25084">
    <property type="entry name" value="LbH_EIF2B"/>
    <property type="match status" value="1"/>
</dbReference>
<dbReference type="Gene3D" id="1.25.40.180">
    <property type="match status" value="1"/>
</dbReference>
<dbReference type="InterPro" id="IPR003307">
    <property type="entry name" value="W2_domain"/>
</dbReference>
<dbReference type="PROSITE" id="PS51363">
    <property type="entry name" value="W2"/>
    <property type="match status" value="1"/>
</dbReference>
<dbReference type="InterPro" id="IPR056764">
    <property type="entry name" value="LbH_EIF2B3/5"/>
</dbReference>
<evidence type="ECO:0000259" key="7">
    <source>
        <dbReference type="PROSITE" id="PS51363"/>
    </source>
</evidence>
<dbReference type="InterPro" id="IPR029044">
    <property type="entry name" value="Nucleotide-diphossugar_trans"/>
</dbReference>
<dbReference type="EMBL" id="ML005399">
    <property type="protein sequence ID" value="RKP18665.1"/>
    <property type="molecule type" value="Genomic_DNA"/>
</dbReference>
<dbReference type="SUPFAM" id="SSF48371">
    <property type="entry name" value="ARM repeat"/>
    <property type="match status" value="1"/>
</dbReference>
<comment type="subcellular location">
    <subcellularLocation>
        <location evidence="1">Cytoplasm</location>
        <location evidence="1">Cytosol</location>
    </subcellularLocation>
</comment>
<dbReference type="GO" id="GO:0031369">
    <property type="term" value="F:translation initiation factor binding"/>
    <property type="evidence" value="ECO:0007669"/>
    <property type="project" value="InterPro"/>
</dbReference>
<dbReference type="InterPro" id="IPR044123">
    <property type="entry name" value="W2_eIF2B_epsilon"/>
</dbReference>
<dbReference type="InterPro" id="IPR005835">
    <property type="entry name" value="NTP_transferase_dom"/>
</dbReference>
<keyword evidence="8" id="KW-0808">Transferase</keyword>
<dbReference type="Gene3D" id="3.90.550.10">
    <property type="entry name" value="Spore Coat Polysaccharide Biosynthesis Protein SpsA, Chain A"/>
    <property type="match status" value="1"/>
</dbReference>
<accession>A0A4P9YH64</accession>
<evidence type="ECO:0000256" key="5">
    <source>
        <dbReference type="ARBA" id="ARBA00044345"/>
    </source>
</evidence>
<dbReference type="CDD" id="cd11558">
    <property type="entry name" value="W2_eIF2B_epsilon"/>
    <property type="match status" value="1"/>
</dbReference>
<evidence type="ECO:0000313" key="9">
    <source>
        <dbReference type="Proteomes" id="UP000281549"/>
    </source>
</evidence>
<dbReference type="AlphaFoldDB" id="A0A4P9YH64"/>
<dbReference type="SUPFAM" id="SSF53448">
    <property type="entry name" value="Nucleotide-diphospho-sugar transferases"/>
    <property type="match status" value="1"/>
</dbReference>
<dbReference type="InterPro" id="IPR035543">
    <property type="entry name" value="eIF-2B_epsilon_N"/>
</dbReference>
<comment type="subunit">
    <text evidence="6">Component of the translation initiation factor 2B (eIF2B) complex which is a heterodecamer of two sets of five different subunits: alpha, beta, gamma, delta and epsilon. Subunits alpha, beta and delta comprise a regulatory subcomplex and subunits epsilon and gamma comprise a catalytic subcomplex. Within the complex, the hexameric regulatory complex resides at the center, with the two heterodimeric catalytic subcomplexes bound on opposite sides.</text>
</comment>
<dbReference type="SMART" id="SM00515">
    <property type="entry name" value="eIF5C"/>
    <property type="match status" value="1"/>
</dbReference>
<dbReference type="GO" id="GO:0016740">
    <property type="term" value="F:transferase activity"/>
    <property type="evidence" value="ECO:0007669"/>
    <property type="project" value="UniProtKB-KW"/>
</dbReference>
<evidence type="ECO:0000256" key="1">
    <source>
        <dbReference type="ARBA" id="ARBA00004514"/>
    </source>
</evidence>
<dbReference type="InterPro" id="IPR016024">
    <property type="entry name" value="ARM-type_fold"/>
</dbReference>
<protein>
    <recommendedName>
        <fullName evidence="4">Translation initiation factor eIF2B subunit epsilon</fullName>
    </recommendedName>
    <alternativeName>
        <fullName evidence="5">eIF2B GDP-GTP exchange factor subunit epsilon</fullName>
    </alternativeName>
</protein>
<dbReference type="GO" id="GO:0005085">
    <property type="term" value="F:guanyl-nucleotide exchange factor activity"/>
    <property type="evidence" value="ECO:0007669"/>
    <property type="project" value="InterPro"/>
</dbReference>
<reference evidence="9" key="1">
    <citation type="journal article" date="2018" name="Nat. Microbiol.">
        <title>Leveraging single-cell genomics to expand the fungal tree of life.</title>
        <authorList>
            <person name="Ahrendt S.R."/>
            <person name="Quandt C.A."/>
            <person name="Ciobanu D."/>
            <person name="Clum A."/>
            <person name="Salamov A."/>
            <person name="Andreopoulos B."/>
            <person name="Cheng J.F."/>
            <person name="Woyke T."/>
            <person name="Pelin A."/>
            <person name="Henrissat B."/>
            <person name="Reynolds N.K."/>
            <person name="Benny G.L."/>
            <person name="Smith M.E."/>
            <person name="James T.Y."/>
            <person name="Grigoriev I.V."/>
        </authorList>
    </citation>
    <scope>NUCLEOTIDE SEQUENCE [LARGE SCALE GENOMIC DNA]</scope>
    <source>
        <strain evidence="9">CSF55</strain>
    </source>
</reference>
<dbReference type="CDD" id="cd04197">
    <property type="entry name" value="eIF-2B_epsilon_N"/>
    <property type="match status" value="1"/>
</dbReference>
<proteinExistence type="inferred from homology"/>
<feature type="domain" description="W2" evidence="7">
    <location>
        <begin position="513"/>
        <end position="697"/>
    </location>
</feature>
<evidence type="ECO:0000256" key="6">
    <source>
        <dbReference type="ARBA" id="ARBA00046432"/>
    </source>
</evidence>
<comment type="similarity">
    <text evidence="2">Belongs to the eIF-2B gamma/epsilon subunits family.</text>
</comment>
<dbReference type="Proteomes" id="UP000281549">
    <property type="component" value="Unassembled WGS sequence"/>
</dbReference>